<dbReference type="InterPro" id="IPR036390">
    <property type="entry name" value="WH_DNA-bd_sf"/>
</dbReference>
<dbReference type="Pfam" id="PF03466">
    <property type="entry name" value="LysR_substrate"/>
    <property type="match status" value="1"/>
</dbReference>
<dbReference type="SUPFAM" id="SSF53850">
    <property type="entry name" value="Periplasmic binding protein-like II"/>
    <property type="match status" value="1"/>
</dbReference>
<keyword evidence="4" id="KW-0804">Transcription</keyword>
<evidence type="ECO:0000313" key="6">
    <source>
        <dbReference type="EMBL" id="BDT59520.1"/>
    </source>
</evidence>
<reference evidence="6" key="1">
    <citation type="submission" date="2022-11" db="EMBL/GenBank/DDBJ databases">
        <title>Isolation and characterization of PLA-degrading bacterium Massilia sp. from Antarctic soil.</title>
        <authorList>
            <person name="Sato K."/>
            <person name="Gomez-Fuentes C."/>
            <person name="Ahmad S.A."/>
            <person name="Zulkharnain A."/>
        </authorList>
    </citation>
    <scope>NUCLEOTIDE SEQUENCE</scope>
    <source>
        <strain evidence="6">N-3</strain>
    </source>
</reference>
<dbReference type="PROSITE" id="PS50931">
    <property type="entry name" value="HTH_LYSR"/>
    <property type="match status" value="1"/>
</dbReference>
<keyword evidence="7" id="KW-1185">Reference proteome</keyword>
<keyword evidence="3" id="KW-0238">DNA-binding</keyword>
<dbReference type="CDD" id="cd08422">
    <property type="entry name" value="PBP2_CrgA_like"/>
    <property type="match status" value="1"/>
</dbReference>
<evidence type="ECO:0000259" key="5">
    <source>
        <dbReference type="PROSITE" id="PS50931"/>
    </source>
</evidence>
<dbReference type="InterPro" id="IPR005119">
    <property type="entry name" value="LysR_subst-bd"/>
</dbReference>
<keyword evidence="2" id="KW-0805">Transcription regulation</keyword>
<dbReference type="SUPFAM" id="SSF46785">
    <property type="entry name" value="Winged helix' DNA-binding domain"/>
    <property type="match status" value="1"/>
</dbReference>
<evidence type="ECO:0000256" key="4">
    <source>
        <dbReference type="ARBA" id="ARBA00023163"/>
    </source>
</evidence>
<dbReference type="RefSeq" id="WP_307730360.1">
    <property type="nucleotide sequence ID" value="NZ_AP026966.1"/>
</dbReference>
<dbReference type="Gene3D" id="1.10.10.10">
    <property type="entry name" value="Winged helix-like DNA-binding domain superfamily/Winged helix DNA-binding domain"/>
    <property type="match status" value="1"/>
</dbReference>
<dbReference type="PANTHER" id="PTHR30537">
    <property type="entry name" value="HTH-TYPE TRANSCRIPTIONAL REGULATOR"/>
    <property type="match status" value="1"/>
</dbReference>
<dbReference type="Proteomes" id="UP001163336">
    <property type="component" value="Chromosome"/>
</dbReference>
<evidence type="ECO:0000256" key="2">
    <source>
        <dbReference type="ARBA" id="ARBA00023015"/>
    </source>
</evidence>
<sequence>MTDRFEEMRVFAAVVEAGGFTAAAGRLGMSKAAVSRHVAELEERLGVRLLHRTTRRLSSTAEGELFHARCRELLDRLEEAEAELGSGNSTAQGVVRANVPLSFGLLHLAPLWPRLLERHPGLELDITLSDRVADLVDEGYDLAVRIGQLSASSLVSRPLASTRLVACAAPAYLAAHGAPARPAELARHAVIGYSLFAAGDTWSFSGPGGEEAVKVQPRMRANNGDTCRAAALAGQGIILQPSFMVGADLAEGALVEVMPGWRSIALGIHAVYPSP</sequence>
<evidence type="ECO:0000313" key="7">
    <source>
        <dbReference type="Proteomes" id="UP001163336"/>
    </source>
</evidence>
<proteinExistence type="inferred from homology"/>
<feature type="domain" description="HTH lysR-type" evidence="5">
    <location>
        <begin position="1"/>
        <end position="60"/>
    </location>
</feature>
<evidence type="ECO:0000256" key="1">
    <source>
        <dbReference type="ARBA" id="ARBA00009437"/>
    </source>
</evidence>
<dbReference type="PANTHER" id="PTHR30537:SF5">
    <property type="entry name" value="HTH-TYPE TRANSCRIPTIONAL ACTIVATOR TTDR-RELATED"/>
    <property type="match status" value="1"/>
</dbReference>
<comment type="similarity">
    <text evidence="1">Belongs to the LysR transcriptional regulatory family.</text>
</comment>
<dbReference type="InterPro" id="IPR000847">
    <property type="entry name" value="LysR_HTH_N"/>
</dbReference>
<dbReference type="InterPro" id="IPR036388">
    <property type="entry name" value="WH-like_DNA-bd_sf"/>
</dbReference>
<dbReference type="Gene3D" id="3.40.190.290">
    <property type="match status" value="1"/>
</dbReference>
<gene>
    <name evidence="6" type="ORF">MasN3_30140</name>
</gene>
<protein>
    <submittedName>
        <fullName evidence="6">LysR family transcriptional regulator</fullName>
    </submittedName>
</protein>
<dbReference type="Pfam" id="PF00126">
    <property type="entry name" value="HTH_1"/>
    <property type="match status" value="1"/>
</dbReference>
<dbReference type="EMBL" id="AP026966">
    <property type="protein sequence ID" value="BDT59520.1"/>
    <property type="molecule type" value="Genomic_DNA"/>
</dbReference>
<evidence type="ECO:0000256" key="3">
    <source>
        <dbReference type="ARBA" id="ARBA00023125"/>
    </source>
</evidence>
<dbReference type="PRINTS" id="PR00039">
    <property type="entry name" value="HTHLYSR"/>
</dbReference>
<organism evidence="6 7">
    <name type="scientific">Massilia varians</name>
    <dbReference type="NCBI Taxonomy" id="457921"/>
    <lineage>
        <taxon>Bacteria</taxon>
        <taxon>Pseudomonadati</taxon>
        <taxon>Pseudomonadota</taxon>
        <taxon>Betaproteobacteria</taxon>
        <taxon>Burkholderiales</taxon>
        <taxon>Oxalobacteraceae</taxon>
        <taxon>Telluria group</taxon>
        <taxon>Massilia</taxon>
    </lineage>
</organism>
<accession>A0ABM8C8F6</accession>
<dbReference type="InterPro" id="IPR058163">
    <property type="entry name" value="LysR-type_TF_proteobact-type"/>
</dbReference>
<name>A0ABM8C8F6_9BURK</name>